<dbReference type="AlphaFoldDB" id="A0A0H5QIU1"/>
<feature type="non-terminal residue" evidence="1">
    <location>
        <position position="1"/>
    </location>
</feature>
<reference evidence="1" key="1">
    <citation type="submission" date="2015-04" db="EMBL/GenBank/DDBJ databases">
        <title>The genome sequence of the plant pathogenic Rhizarian Plasmodiophora brassicae reveals insights in its biotrophic life cycle and the origin of chitin synthesis.</title>
        <authorList>
            <person name="Schwelm A."/>
            <person name="Fogelqvist J."/>
            <person name="Knaust A."/>
            <person name="Julke S."/>
            <person name="Lilja T."/>
            <person name="Dhandapani V."/>
            <person name="Bonilla-Rosso G."/>
            <person name="Karlsson M."/>
            <person name="Shevchenko A."/>
            <person name="Choi S.R."/>
            <person name="Kim H.G."/>
            <person name="Park J.Y."/>
            <person name="Lim Y.P."/>
            <person name="Ludwig-Muller J."/>
            <person name="Dixelius C."/>
        </authorList>
    </citation>
    <scope>NUCLEOTIDE SEQUENCE</scope>
    <source>
        <tissue evidence="1">Potato root galls</tissue>
    </source>
</reference>
<organism evidence="1">
    <name type="scientific">Spongospora subterranea</name>
    <dbReference type="NCBI Taxonomy" id="70186"/>
    <lineage>
        <taxon>Eukaryota</taxon>
        <taxon>Sar</taxon>
        <taxon>Rhizaria</taxon>
        <taxon>Endomyxa</taxon>
        <taxon>Phytomyxea</taxon>
        <taxon>Plasmodiophorida</taxon>
        <taxon>Plasmodiophoridae</taxon>
        <taxon>Spongospora</taxon>
    </lineage>
</organism>
<feature type="non-terminal residue" evidence="1">
    <location>
        <position position="149"/>
    </location>
</feature>
<sequence length="149" mass="17162">SQILNDFRSVNDIYSTIISDERSCLTDIDCIEQISLYVNNNIAKIQMILHPCLCMGSSASPSCPWAFIKSLFTQPFRLYIIHCYIVGLCRYVQLEFKRQFTPHILHCTRCCRPRLDTPVPNLMSHRIQPCSSMIYCSASSVMENSLKRC</sequence>
<protein>
    <submittedName>
        <fullName evidence="1">Uncharacterized protein</fullName>
    </submittedName>
</protein>
<dbReference type="EMBL" id="HACM01001125">
    <property type="protein sequence ID" value="CRZ01567.1"/>
    <property type="molecule type" value="Transcribed_RNA"/>
</dbReference>
<proteinExistence type="predicted"/>
<accession>A0A0H5QIU1</accession>
<evidence type="ECO:0000313" key="1">
    <source>
        <dbReference type="EMBL" id="CRZ01567.1"/>
    </source>
</evidence>
<name>A0A0H5QIU1_9EUKA</name>